<reference evidence="1" key="1">
    <citation type="journal article" date="2011" name="PLoS Biol.">
        <title>Gene gain and loss during evolution of obligate parasitism in the white rust pathogen of Arabidopsis thaliana.</title>
        <authorList>
            <person name="Kemen E."/>
            <person name="Gardiner A."/>
            <person name="Schultz-Larsen T."/>
            <person name="Kemen A.C."/>
            <person name="Balmuth A.L."/>
            <person name="Robert-Seilaniantz A."/>
            <person name="Bailey K."/>
            <person name="Holub E."/>
            <person name="Studholme D.J."/>
            <person name="Maclean D."/>
            <person name="Jones J.D."/>
        </authorList>
    </citation>
    <scope>NUCLEOTIDE SEQUENCE</scope>
</reference>
<reference evidence="1" key="2">
    <citation type="submission" date="2011-02" db="EMBL/GenBank/DDBJ databases">
        <authorList>
            <person name="MacLean D."/>
        </authorList>
    </citation>
    <scope>NUCLEOTIDE SEQUENCE</scope>
</reference>
<dbReference type="HOGENOM" id="CLU_2228190_0_0_1"/>
<accession>F0W7M6</accession>
<protein>
    <submittedName>
        <fullName evidence="1">AlNc14C30G2832 protein</fullName>
    </submittedName>
</protein>
<gene>
    <name evidence="1" type="primary">AlNc14C30G2832</name>
    <name evidence="1" type="ORF">ALNC14_032700</name>
</gene>
<proteinExistence type="predicted"/>
<dbReference type="AlphaFoldDB" id="F0W7M6"/>
<organism evidence="1">
    <name type="scientific">Albugo laibachii Nc14</name>
    <dbReference type="NCBI Taxonomy" id="890382"/>
    <lineage>
        <taxon>Eukaryota</taxon>
        <taxon>Sar</taxon>
        <taxon>Stramenopiles</taxon>
        <taxon>Oomycota</taxon>
        <taxon>Peronosporomycetes</taxon>
        <taxon>Albuginales</taxon>
        <taxon>Albuginaceae</taxon>
        <taxon>Albugo</taxon>
    </lineage>
</organism>
<sequence>MSLTFHLNLNLNASSFNLSSIAQEYSKKTSNAGIKIFYRFGTLDTFSDFPLLVEVPLRTKLRMASSIGSVCTHRANKSGTSSGRIRAGSWLFSAFSNPCYWTDNSQ</sequence>
<dbReference type="EMBL" id="FR824075">
    <property type="protein sequence ID" value="CCA17127.1"/>
    <property type="molecule type" value="Genomic_DNA"/>
</dbReference>
<name>F0W7M6_9STRA</name>
<evidence type="ECO:0000313" key="1">
    <source>
        <dbReference type="EMBL" id="CCA17127.1"/>
    </source>
</evidence>